<dbReference type="Pfam" id="PF01591">
    <property type="entry name" value="6PF2K"/>
    <property type="match status" value="1"/>
</dbReference>
<reference evidence="5 6" key="1">
    <citation type="submission" date="2023-11" db="EMBL/GenBank/DDBJ databases">
        <authorList>
            <person name="Okamura Y."/>
        </authorList>
    </citation>
    <scope>NUCLEOTIDE SEQUENCE [LARGE SCALE GENOMIC DNA]</scope>
</reference>
<feature type="transmembrane region" description="Helical" evidence="3">
    <location>
        <begin position="117"/>
        <end position="137"/>
    </location>
</feature>
<keyword evidence="3" id="KW-0472">Membrane</keyword>
<comment type="caution">
    <text evidence="5">The sequence shown here is derived from an EMBL/GenBank/DDBJ whole genome shotgun (WGS) entry which is preliminary data.</text>
</comment>
<keyword evidence="3" id="KW-0812">Transmembrane</keyword>
<sequence length="361" mass="41013">MFVLPCAIRIELACSPTALMPSTNLYDLQSTPRDDSVFSDSSVRCRTVAPTTTHFRQAPSSLPSAPRHSVFRIYTIRSPADNKAERRIHPRITTAKGPFSCWDGSLLMALLSIRGDWYLFFWLIYCKVYSAIIWLVGNHCRGDKARSVISAGVGGQSPGGLHRVRTRRKKPQQHRVKHTVALVRRPSLRKTIMAPGASPAHAMMEDKEKALHCALANVSLRTRRVSQFAPLLIALVGLPARGKSQLAHRLSRHLNWNGESTKVFDCSEYRRRHMALYGTHDIFRADNQQGIRHPPPERSRSRAGRCSLAEGRKRCCHLRWNEHNPRATQRAERLLSIRNGIQDSVHRMRLRRPGVAREKHN</sequence>
<dbReference type="InterPro" id="IPR027417">
    <property type="entry name" value="P-loop_NTPase"/>
</dbReference>
<dbReference type="PANTHER" id="PTHR10606:SF65">
    <property type="entry name" value="6-PHOSPHOFRUCTO-2-KINASE_FRUCTOSE-2, 6-BISPHOSPHATASE-LIKE PROTEIN"/>
    <property type="match status" value="1"/>
</dbReference>
<dbReference type="InterPro" id="IPR013079">
    <property type="entry name" value="6Phosfructo_kin"/>
</dbReference>
<dbReference type="GO" id="GO:0005829">
    <property type="term" value="C:cytosol"/>
    <property type="evidence" value="ECO:0007669"/>
    <property type="project" value="TreeGrafter"/>
</dbReference>
<evidence type="ECO:0000256" key="2">
    <source>
        <dbReference type="ARBA" id="ARBA00022840"/>
    </source>
</evidence>
<name>A0AAV1K269_9NEOP</name>
<dbReference type="AlphaFoldDB" id="A0AAV1K269"/>
<keyword evidence="2" id="KW-0067">ATP-binding</keyword>
<evidence type="ECO:0000259" key="4">
    <source>
        <dbReference type="Pfam" id="PF01591"/>
    </source>
</evidence>
<dbReference type="GO" id="GO:0006000">
    <property type="term" value="P:fructose metabolic process"/>
    <property type="evidence" value="ECO:0007669"/>
    <property type="project" value="InterPro"/>
</dbReference>
<dbReference type="InterPro" id="IPR003094">
    <property type="entry name" value="6Pfruct_kin"/>
</dbReference>
<gene>
    <name evidence="5" type="ORF">LNINA_LOCUS14665</name>
</gene>
<keyword evidence="3" id="KW-1133">Transmembrane helix</keyword>
<organism evidence="5 6">
    <name type="scientific">Leptosia nina</name>
    <dbReference type="NCBI Taxonomy" id="320188"/>
    <lineage>
        <taxon>Eukaryota</taxon>
        <taxon>Metazoa</taxon>
        <taxon>Ecdysozoa</taxon>
        <taxon>Arthropoda</taxon>
        <taxon>Hexapoda</taxon>
        <taxon>Insecta</taxon>
        <taxon>Pterygota</taxon>
        <taxon>Neoptera</taxon>
        <taxon>Endopterygota</taxon>
        <taxon>Lepidoptera</taxon>
        <taxon>Glossata</taxon>
        <taxon>Ditrysia</taxon>
        <taxon>Papilionoidea</taxon>
        <taxon>Pieridae</taxon>
        <taxon>Pierinae</taxon>
        <taxon>Leptosia</taxon>
    </lineage>
</organism>
<keyword evidence="1" id="KW-0547">Nucleotide-binding</keyword>
<proteinExistence type="predicted"/>
<evidence type="ECO:0000256" key="3">
    <source>
        <dbReference type="SAM" id="Phobius"/>
    </source>
</evidence>
<dbReference type="GO" id="GO:0005524">
    <property type="term" value="F:ATP binding"/>
    <property type="evidence" value="ECO:0007669"/>
    <property type="project" value="UniProtKB-KW"/>
</dbReference>
<dbReference type="Proteomes" id="UP001497472">
    <property type="component" value="Unassembled WGS sequence"/>
</dbReference>
<dbReference type="GO" id="GO:0006003">
    <property type="term" value="P:fructose 2,6-bisphosphate metabolic process"/>
    <property type="evidence" value="ECO:0007669"/>
    <property type="project" value="InterPro"/>
</dbReference>
<feature type="domain" description="6-phosphofructo-2-kinase" evidence="4">
    <location>
        <begin position="229"/>
        <end position="291"/>
    </location>
</feature>
<accession>A0AAV1K269</accession>
<dbReference type="GO" id="GO:0003873">
    <property type="term" value="F:6-phosphofructo-2-kinase activity"/>
    <property type="evidence" value="ECO:0007669"/>
    <property type="project" value="InterPro"/>
</dbReference>
<dbReference type="PANTHER" id="PTHR10606">
    <property type="entry name" value="6-PHOSPHOFRUCTO-2-KINASE/FRUCTOSE-2,6-BISPHOSPHATASE"/>
    <property type="match status" value="1"/>
</dbReference>
<dbReference type="SUPFAM" id="SSF52540">
    <property type="entry name" value="P-loop containing nucleoside triphosphate hydrolases"/>
    <property type="match status" value="1"/>
</dbReference>
<keyword evidence="6" id="KW-1185">Reference proteome</keyword>
<protein>
    <recommendedName>
        <fullName evidence="4">6-phosphofructo-2-kinase domain-containing protein</fullName>
    </recommendedName>
</protein>
<dbReference type="Gene3D" id="3.40.50.300">
    <property type="entry name" value="P-loop containing nucleotide triphosphate hydrolases"/>
    <property type="match status" value="1"/>
</dbReference>
<dbReference type="GO" id="GO:0004331">
    <property type="term" value="F:fructose-2,6-bisphosphate 2-phosphatase activity"/>
    <property type="evidence" value="ECO:0007669"/>
    <property type="project" value="TreeGrafter"/>
</dbReference>
<dbReference type="EMBL" id="CAVLEF010000280">
    <property type="protein sequence ID" value="CAK1555879.1"/>
    <property type="molecule type" value="Genomic_DNA"/>
</dbReference>
<evidence type="ECO:0000313" key="6">
    <source>
        <dbReference type="Proteomes" id="UP001497472"/>
    </source>
</evidence>
<evidence type="ECO:0000313" key="5">
    <source>
        <dbReference type="EMBL" id="CAK1555879.1"/>
    </source>
</evidence>
<evidence type="ECO:0000256" key="1">
    <source>
        <dbReference type="ARBA" id="ARBA00022741"/>
    </source>
</evidence>